<protein>
    <submittedName>
        <fullName evidence="1">ATP-binding protein</fullName>
    </submittedName>
</protein>
<reference evidence="1 2" key="1">
    <citation type="submission" date="2022-04" db="EMBL/GenBank/DDBJ databases">
        <title>Positive selection, recombination, and allopatry shape intraspecific diversity of widespread and dominant cyanobacteria.</title>
        <authorList>
            <person name="Wei J."/>
            <person name="Shu W."/>
            <person name="Hu C."/>
        </authorList>
    </citation>
    <scope>NUCLEOTIDE SEQUENCE [LARGE SCALE GENOMIC DNA]</scope>
    <source>
        <strain evidence="1 2">DQ-A4</strain>
    </source>
</reference>
<proteinExistence type="predicted"/>
<keyword evidence="1" id="KW-0547">Nucleotide-binding</keyword>
<name>A0ABV0JZP6_9CYAN</name>
<keyword evidence="1" id="KW-0067">ATP-binding</keyword>
<evidence type="ECO:0000313" key="1">
    <source>
        <dbReference type="EMBL" id="MEP0946005.1"/>
    </source>
</evidence>
<keyword evidence="2" id="KW-1185">Reference proteome</keyword>
<dbReference type="RefSeq" id="WP_190699707.1">
    <property type="nucleotide sequence ID" value="NZ_JAMPKX010000001.1"/>
</dbReference>
<dbReference type="InterPro" id="IPR027417">
    <property type="entry name" value="P-loop_NTPase"/>
</dbReference>
<accession>A0ABV0JZP6</accession>
<dbReference type="GO" id="GO:0005524">
    <property type="term" value="F:ATP binding"/>
    <property type="evidence" value="ECO:0007669"/>
    <property type="project" value="UniProtKB-KW"/>
</dbReference>
<organism evidence="1 2">
    <name type="scientific">Leptolyngbya subtilissima DQ-A4</name>
    <dbReference type="NCBI Taxonomy" id="2933933"/>
    <lineage>
        <taxon>Bacteria</taxon>
        <taxon>Bacillati</taxon>
        <taxon>Cyanobacteriota</taxon>
        <taxon>Cyanophyceae</taxon>
        <taxon>Leptolyngbyales</taxon>
        <taxon>Leptolyngbyaceae</taxon>
        <taxon>Leptolyngbya group</taxon>
        <taxon>Leptolyngbya</taxon>
    </lineage>
</organism>
<comment type="caution">
    <text evidence="1">The sequence shown here is derived from an EMBL/GenBank/DDBJ whole genome shotgun (WGS) entry which is preliminary data.</text>
</comment>
<dbReference type="Gene3D" id="3.40.50.300">
    <property type="entry name" value="P-loop containing nucleotide triphosphate hydrolases"/>
    <property type="match status" value="1"/>
</dbReference>
<dbReference type="SUPFAM" id="SSF52540">
    <property type="entry name" value="P-loop containing nucleoside triphosphate hydrolases"/>
    <property type="match status" value="1"/>
</dbReference>
<sequence>MFNPFVPQSLICRESELERVCALLRQDSDFVVTGVPGIGRRTLIRSAACQEGSRCLEIDLLRCRNAGQFLRFLADGIVDAFSEPSEIAQIQQWSLNQPLSVDQTLETEARLVWPKTLGKEWPLFEDLLSLPQYLAEWLNCQVVIIFHNFPHIRSWDRQGKWESHLRQEIERQNRVSYALIATVAEPWMTASQLPVIALTPLSDRELQPWVIGTMATAGLKFDPESQALELFLSYVQGHMKDAITLAQRLWLGCNAIASPAPELIQAHLVHSTMLGLAQDMAVVFEALLLLLPSTQARVLESLALDPTDSPQSNAYIKKHQLSRGGGLQGALTSLEQKGLIYGPQFGYRIALPLLDFWLKQRLR</sequence>
<gene>
    <name evidence="1" type="ORF">NC992_03885</name>
</gene>
<dbReference type="EMBL" id="JAMPKX010000001">
    <property type="protein sequence ID" value="MEP0946005.1"/>
    <property type="molecule type" value="Genomic_DNA"/>
</dbReference>
<dbReference type="Proteomes" id="UP001482513">
    <property type="component" value="Unassembled WGS sequence"/>
</dbReference>
<evidence type="ECO:0000313" key="2">
    <source>
        <dbReference type="Proteomes" id="UP001482513"/>
    </source>
</evidence>